<name>A0ABD2XH06_9HYME</name>
<protein>
    <submittedName>
        <fullName evidence="1">Uncharacterized protein</fullName>
    </submittedName>
</protein>
<reference evidence="1 2" key="1">
    <citation type="journal article" date="2024" name="bioRxiv">
        <title>A reference genome for Trichogramma kaykai: A tiny desert-dwelling parasitoid wasp with competing sex-ratio distorters.</title>
        <authorList>
            <person name="Culotta J."/>
            <person name="Lindsey A.R."/>
        </authorList>
    </citation>
    <scope>NUCLEOTIDE SEQUENCE [LARGE SCALE GENOMIC DNA]</scope>
    <source>
        <strain evidence="1 2">KSX58</strain>
    </source>
</reference>
<evidence type="ECO:0000313" key="2">
    <source>
        <dbReference type="Proteomes" id="UP001627154"/>
    </source>
</evidence>
<gene>
    <name evidence="1" type="ORF">TKK_002864</name>
</gene>
<dbReference type="EMBL" id="JBJJXI010000025">
    <property type="protein sequence ID" value="KAL3404375.1"/>
    <property type="molecule type" value="Genomic_DNA"/>
</dbReference>
<sequence>MGGVARLESLGASDAVAATNRITNVETRLAARATNVRLRAYILTQVYASSLLPLPQPLSRFVSPNLYYIYMSNKACTQQEMKQTQTRSSAIFHDYPTNVPNQTLENITYRVHTYLVRVRVCVCVDIPKPSHTVQGERVSRCNAREKRSHRRARIKHQNDAHNREFEMERHARHTRKQKRRLNEKKSLVAVKECGE</sequence>
<evidence type="ECO:0000313" key="1">
    <source>
        <dbReference type="EMBL" id="KAL3404375.1"/>
    </source>
</evidence>
<dbReference type="Proteomes" id="UP001627154">
    <property type="component" value="Unassembled WGS sequence"/>
</dbReference>
<organism evidence="1 2">
    <name type="scientific">Trichogramma kaykai</name>
    <dbReference type="NCBI Taxonomy" id="54128"/>
    <lineage>
        <taxon>Eukaryota</taxon>
        <taxon>Metazoa</taxon>
        <taxon>Ecdysozoa</taxon>
        <taxon>Arthropoda</taxon>
        <taxon>Hexapoda</taxon>
        <taxon>Insecta</taxon>
        <taxon>Pterygota</taxon>
        <taxon>Neoptera</taxon>
        <taxon>Endopterygota</taxon>
        <taxon>Hymenoptera</taxon>
        <taxon>Apocrita</taxon>
        <taxon>Proctotrupomorpha</taxon>
        <taxon>Chalcidoidea</taxon>
        <taxon>Trichogrammatidae</taxon>
        <taxon>Trichogramma</taxon>
    </lineage>
</organism>
<dbReference type="AlphaFoldDB" id="A0ABD2XH06"/>
<proteinExistence type="predicted"/>
<keyword evidence="2" id="KW-1185">Reference proteome</keyword>
<comment type="caution">
    <text evidence="1">The sequence shown here is derived from an EMBL/GenBank/DDBJ whole genome shotgun (WGS) entry which is preliminary data.</text>
</comment>
<accession>A0ABD2XH06</accession>